<reference evidence="3" key="1">
    <citation type="submission" date="2016-10" db="EMBL/GenBank/DDBJ databases">
        <authorList>
            <person name="Varghese N."/>
            <person name="Submissions S."/>
        </authorList>
    </citation>
    <scope>NUCLEOTIDE SEQUENCE [LARGE SCALE GENOMIC DNA]</scope>
    <source>
        <strain evidence="3">DSM 25329</strain>
    </source>
</reference>
<keyword evidence="3" id="KW-1185">Reference proteome</keyword>
<accession>A0A1G7VK34</accession>
<evidence type="ECO:0000256" key="1">
    <source>
        <dbReference type="SAM" id="Phobius"/>
    </source>
</evidence>
<gene>
    <name evidence="2" type="ORF">SAMN04487996_120104</name>
</gene>
<dbReference type="EMBL" id="FNAN01000020">
    <property type="protein sequence ID" value="SDG60103.1"/>
    <property type="molecule type" value="Genomic_DNA"/>
</dbReference>
<feature type="transmembrane region" description="Helical" evidence="1">
    <location>
        <begin position="90"/>
        <end position="109"/>
    </location>
</feature>
<name>A0A1G7VK34_9BACT</name>
<dbReference type="OrthoDB" id="673526at2"/>
<evidence type="ECO:0000313" key="2">
    <source>
        <dbReference type="EMBL" id="SDG60103.1"/>
    </source>
</evidence>
<dbReference type="Proteomes" id="UP000198748">
    <property type="component" value="Unassembled WGS sequence"/>
</dbReference>
<dbReference type="RefSeq" id="WP_090156475.1">
    <property type="nucleotide sequence ID" value="NZ_FNAN01000020.1"/>
</dbReference>
<dbReference type="PANTHER" id="PTHR36974">
    <property type="entry name" value="MEMBRANE PROTEIN-RELATED"/>
    <property type="match status" value="1"/>
</dbReference>
<evidence type="ECO:0000313" key="3">
    <source>
        <dbReference type="Proteomes" id="UP000198748"/>
    </source>
</evidence>
<dbReference type="PANTHER" id="PTHR36974:SF1">
    <property type="entry name" value="DOXX FAMILY MEMBRANE PROTEIN"/>
    <property type="match status" value="1"/>
</dbReference>
<sequence length="157" mass="17336">MKPEIILIAATLITLVINKLRKGTYEPAYAARTGMAAMLILTGIGHFLFTKGMTMMLPAFLPGKELIVYLTGIAEFSAAAGLLTDRYRTVTAWTVIAFFILITPANIYAALHHVNLQKGTYGGPGPEYLWYRLPLQLFFIACVYFSALTRNDKLANA</sequence>
<feature type="transmembrane region" description="Helical" evidence="1">
    <location>
        <begin position="129"/>
        <end position="148"/>
    </location>
</feature>
<keyword evidence="1" id="KW-0812">Transmembrane</keyword>
<keyword evidence="1" id="KW-1133">Transmembrane helix</keyword>
<keyword evidence="1" id="KW-0472">Membrane</keyword>
<feature type="transmembrane region" description="Helical" evidence="1">
    <location>
        <begin position="29"/>
        <end position="49"/>
    </location>
</feature>
<dbReference type="AlphaFoldDB" id="A0A1G7VK34"/>
<organism evidence="2 3">
    <name type="scientific">Dyadobacter soli</name>
    <dbReference type="NCBI Taxonomy" id="659014"/>
    <lineage>
        <taxon>Bacteria</taxon>
        <taxon>Pseudomonadati</taxon>
        <taxon>Bacteroidota</taxon>
        <taxon>Cytophagia</taxon>
        <taxon>Cytophagales</taxon>
        <taxon>Spirosomataceae</taxon>
        <taxon>Dyadobacter</taxon>
    </lineage>
</organism>
<protein>
    <submittedName>
        <fullName evidence="2">Uncharacterized membrane protein</fullName>
    </submittedName>
</protein>
<proteinExistence type="predicted"/>